<dbReference type="OrthoDB" id="310895at2759"/>
<dbReference type="InterPro" id="IPR016163">
    <property type="entry name" value="Ald_DH_C"/>
</dbReference>
<comment type="catalytic activity">
    <reaction evidence="4">
        <text>an aldehyde + NAD(+) + H2O = a carboxylate + NADH + 2 H(+)</text>
        <dbReference type="Rhea" id="RHEA:16185"/>
        <dbReference type="ChEBI" id="CHEBI:15377"/>
        <dbReference type="ChEBI" id="CHEBI:15378"/>
        <dbReference type="ChEBI" id="CHEBI:17478"/>
        <dbReference type="ChEBI" id="CHEBI:29067"/>
        <dbReference type="ChEBI" id="CHEBI:57540"/>
        <dbReference type="ChEBI" id="CHEBI:57945"/>
        <dbReference type="EC" id="1.2.1.3"/>
    </reaction>
</comment>
<evidence type="ECO:0000256" key="2">
    <source>
        <dbReference type="ARBA" id="ARBA00023002"/>
    </source>
</evidence>
<evidence type="ECO:0000259" key="7">
    <source>
        <dbReference type="Pfam" id="PF00171"/>
    </source>
</evidence>
<keyword evidence="9" id="KW-1185">Reference proteome</keyword>
<dbReference type="PANTHER" id="PTHR11699">
    <property type="entry name" value="ALDEHYDE DEHYDROGENASE-RELATED"/>
    <property type="match status" value="1"/>
</dbReference>
<dbReference type="InterPro" id="IPR016160">
    <property type="entry name" value="Ald_DH_CS_CYS"/>
</dbReference>
<dbReference type="SUPFAM" id="SSF53720">
    <property type="entry name" value="ALDH-like"/>
    <property type="match status" value="1"/>
</dbReference>
<proteinExistence type="inferred from homology"/>
<dbReference type="Proteomes" id="UP000664132">
    <property type="component" value="Unassembled WGS sequence"/>
</dbReference>
<dbReference type="Gene3D" id="3.40.605.10">
    <property type="entry name" value="Aldehyde Dehydrogenase, Chain A, domain 1"/>
    <property type="match status" value="1"/>
</dbReference>
<dbReference type="FunFam" id="3.40.605.10:FF:000007">
    <property type="entry name" value="NAD/NADP-dependent betaine aldehyde dehydrogenase"/>
    <property type="match status" value="1"/>
</dbReference>
<evidence type="ECO:0000256" key="6">
    <source>
        <dbReference type="RuleBase" id="RU003345"/>
    </source>
</evidence>
<dbReference type="InterPro" id="IPR015590">
    <property type="entry name" value="Aldehyde_DH_dom"/>
</dbReference>
<protein>
    <recommendedName>
        <fullName evidence="3">aldehyde dehydrogenase (NAD(+))</fullName>
        <ecNumber evidence="3">1.2.1.3</ecNumber>
    </recommendedName>
</protein>
<dbReference type="EC" id="1.2.1.3" evidence="3"/>
<evidence type="ECO:0000313" key="8">
    <source>
        <dbReference type="EMBL" id="KAG4420009.1"/>
    </source>
</evidence>
<feature type="active site" evidence="5">
    <location>
        <position position="254"/>
    </location>
</feature>
<evidence type="ECO:0000256" key="4">
    <source>
        <dbReference type="ARBA" id="ARBA00049194"/>
    </source>
</evidence>
<gene>
    <name evidence="8" type="ORF">IFR04_006860</name>
</gene>
<dbReference type="AlphaFoldDB" id="A0A8H7THW8"/>
<dbReference type="GO" id="GO:0004029">
    <property type="term" value="F:aldehyde dehydrogenase (NAD+) activity"/>
    <property type="evidence" value="ECO:0007669"/>
    <property type="project" value="UniProtKB-EC"/>
</dbReference>
<dbReference type="EMBL" id="JAFJYH010000093">
    <property type="protein sequence ID" value="KAG4420009.1"/>
    <property type="molecule type" value="Genomic_DNA"/>
</dbReference>
<dbReference type="PROSITE" id="PS00070">
    <property type="entry name" value="ALDEHYDE_DEHYDR_CYS"/>
    <property type="match status" value="1"/>
</dbReference>
<keyword evidence="2 6" id="KW-0560">Oxidoreductase</keyword>
<dbReference type="Pfam" id="PF00171">
    <property type="entry name" value="Aldedh"/>
    <property type="match status" value="1"/>
</dbReference>
<comment type="similarity">
    <text evidence="1 6">Belongs to the aldehyde dehydrogenase family.</text>
</comment>
<dbReference type="GO" id="GO:0046394">
    <property type="term" value="P:carboxylic acid biosynthetic process"/>
    <property type="evidence" value="ECO:0007669"/>
    <property type="project" value="UniProtKB-ARBA"/>
</dbReference>
<evidence type="ECO:0000313" key="9">
    <source>
        <dbReference type="Proteomes" id="UP000664132"/>
    </source>
</evidence>
<sequence>MVASTYETRLFINNEYVTAKSSETLSLTNPFDGSGVDAPVQVAGEEDVDIAVAAAEAAFKSGPWSTYTGAQRAKCMLKFADLLEANLQELAGLDTLTMGAPMGMGHFVIPGAAQTFRYYAGWADKIEGESFAADDGTYKIIRHEPLGVCAGIAAWNAPILYVGWKVAPALAAGNTFIFKSSEKSPLSALVLGKLVIEAGFPPGVIQFLSGGGKTGALLASHMKISKISFTGSTITGKKVQKLALDSNMKSCTLELGGKSPALVFDDANIPNAVGSTADGFLINSGQVCVAGSRLLVQEAIAPAFIEAVKERFAAISATLGTDPSGGASMQGPMADEAQFNRVMSYIDLGKKFSAPVIGGNRKGDKGFFIEPTLFINPDLKGKVFSEEIFGPVLSIVTFKTEEEAIEMANDTATGLSATVYTSDITRALRVSAKIDSGNVSINAPHLPSVQAPFGGFKESGNGKELGKYGLQSYLKTKTVLINMKL</sequence>
<evidence type="ECO:0000256" key="1">
    <source>
        <dbReference type="ARBA" id="ARBA00009986"/>
    </source>
</evidence>
<dbReference type="PROSITE" id="PS00687">
    <property type="entry name" value="ALDEHYDE_DEHYDR_GLU"/>
    <property type="match status" value="1"/>
</dbReference>
<dbReference type="InterPro" id="IPR029510">
    <property type="entry name" value="Ald_DH_CS_GLU"/>
</dbReference>
<dbReference type="InterPro" id="IPR016162">
    <property type="entry name" value="Ald_DH_N"/>
</dbReference>
<evidence type="ECO:0000256" key="5">
    <source>
        <dbReference type="PROSITE-ProRule" id="PRU10007"/>
    </source>
</evidence>
<reference evidence="8" key="1">
    <citation type="submission" date="2021-02" db="EMBL/GenBank/DDBJ databases">
        <title>Genome sequence Cadophora malorum strain M34.</title>
        <authorList>
            <person name="Stefanovic E."/>
            <person name="Vu D."/>
            <person name="Scully C."/>
            <person name="Dijksterhuis J."/>
            <person name="Roader J."/>
            <person name="Houbraken J."/>
        </authorList>
    </citation>
    <scope>NUCLEOTIDE SEQUENCE</scope>
    <source>
        <strain evidence="8">M34</strain>
    </source>
</reference>
<dbReference type="InterPro" id="IPR016161">
    <property type="entry name" value="Ald_DH/histidinol_DH"/>
</dbReference>
<dbReference type="FunFam" id="3.40.309.10:FF:000012">
    <property type="entry name" value="Betaine aldehyde dehydrogenase"/>
    <property type="match status" value="1"/>
</dbReference>
<dbReference type="Gene3D" id="3.40.309.10">
    <property type="entry name" value="Aldehyde Dehydrogenase, Chain A, domain 2"/>
    <property type="match status" value="1"/>
</dbReference>
<comment type="caution">
    <text evidence="8">The sequence shown here is derived from an EMBL/GenBank/DDBJ whole genome shotgun (WGS) entry which is preliminary data.</text>
</comment>
<feature type="domain" description="Aldehyde dehydrogenase" evidence="7">
    <location>
        <begin position="18"/>
        <end position="479"/>
    </location>
</feature>
<evidence type="ECO:0000256" key="3">
    <source>
        <dbReference type="ARBA" id="ARBA00024226"/>
    </source>
</evidence>
<dbReference type="FunFam" id="3.40.605.10:FF:000026">
    <property type="entry name" value="Aldehyde dehydrogenase, putative"/>
    <property type="match status" value="1"/>
</dbReference>
<name>A0A8H7THW8_9HELO</name>
<accession>A0A8H7THW8</accession>
<organism evidence="8 9">
    <name type="scientific">Cadophora malorum</name>
    <dbReference type="NCBI Taxonomy" id="108018"/>
    <lineage>
        <taxon>Eukaryota</taxon>
        <taxon>Fungi</taxon>
        <taxon>Dikarya</taxon>
        <taxon>Ascomycota</taxon>
        <taxon>Pezizomycotina</taxon>
        <taxon>Leotiomycetes</taxon>
        <taxon>Helotiales</taxon>
        <taxon>Ploettnerulaceae</taxon>
        <taxon>Cadophora</taxon>
    </lineage>
</organism>